<dbReference type="Pfam" id="PF00072">
    <property type="entry name" value="Response_reg"/>
    <property type="match status" value="1"/>
</dbReference>
<dbReference type="InterPro" id="IPR000014">
    <property type="entry name" value="PAS"/>
</dbReference>
<dbReference type="InterPro" id="IPR005467">
    <property type="entry name" value="His_kinase_dom"/>
</dbReference>
<comment type="catalytic activity">
    <reaction evidence="1">
        <text>ATP + protein L-histidine = ADP + protein N-phospho-L-histidine.</text>
        <dbReference type="EC" id="2.7.13.3"/>
    </reaction>
</comment>
<name>A0ABM5QES8_9BACT</name>
<feature type="domain" description="Response regulatory" evidence="8">
    <location>
        <begin position="374"/>
        <end position="488"/>
    </location>
</feature>
<dbReference type="PROSITE" id="PS50109">
    <property type="entry name" value="HIS_KIN"/>
    <property type="match status" value="1"/>
</dbReference>
<proteinExistence type="predicted"/>
<sequence length="492" mass="55405">MIDPETSRIVDANKSAIQFYGWTREELQNMTINEINTLADEDIKKEFANLKEKGSIRFEFRHRLKNNEIRDVEVFSSRVEIDNKIVFHSVIHDITQRKKTDKALIVAKEQAEESNRLKTAFLQNMSHEIRTPMNAIIGFSSLLPHSYNNKEQLLQYSDIINQSSNNLLGIIDDILEIAKIESGQLPLFKESFSLNELFTELKTFFKEYQRQLNKSHVQFDLKPCSCQLDTIVTDKGKLRQILINLISNAFKFTNEGTIEVGCTVNKDTIQFYVRDTGIGIAADKQQAIFERFTQLHTDKKKQYGGTGLGLSIVKGLLDLMGGTITLESVQRNGTNGESGGTAFYFNIPYQKAAENTAKTTTTINEKEYQFNNETILLVEDNLANTRLIEKMLADTGLKLLCTEFGEEAVDIACTKLPTLVLMDIGLPDISGYEAAQKIKSAAPGIKIIAQTAYVSNDDKEKAFEAGCDDFVGKPLSREQLLAVIKKHLNSNN</sequence>
<keyword evidence="3 6" id="KW-0597">Phosphoprotein</keyword>
<organism evidence="9 10">
    <name type="scientific">Draconibacterium orientale</name>
    <dbReference type="NCBI Taxonomy" id="1168034"/>
    <lineage>
        <taxon>Bacteria</taxon>
        <taxon>Pseudomonadati</taxon>
        <taxon>Bacteroidota</taxon>
        <taxon>Bacteroidia</taxon>
        <taxon>Marinilabiliales</taxon>
        <taxon>Prolixibacteraceae</taxon>
        <taxon>Draconibacterium</taxon>
    </lineage>
</organism>
<evidence type="ECO:0000256" key="3">
    <source>
        <dbReference type="ARBA" id="ARBA00022553"/>
    </source>
</evidence>
<dbReference type="CDD" id="cd00130">
    <property type="entry name" value="PAS"/>
    <property type="match status" value="1"/>
</dbReference>
<reference evidence="9 10" key="1">
    <citation type="submission" date="2014-03" db="EMBL/GenBank/DDBJ databases">
        <title>Complete genome sequence of a deeply braunched marine Bacteroidia bacterium Draconibacterium orientale type strain FH5T.</title>
        <authorList>
            <person name="Li X."/>
            <person name="Wang X."/>
            <person name="Xie Z."/>
            <person name="Du Z."/>
            <person name="Chen G."/>
        </authorList>
    </citation>
    <scope>NUCLEOTIDE SEQUENCE [LARGE SCALE GENOMIC DNA]</scope>
    <source>
        <strain evidence="9 10">FH5</strain>
    </source>
</reference>
<evidence type="ECO:0000259" key="8">
    <source>
        <dbReference type="PROSITE" id="PS50110"/>
    </source>
</evidence>
<keyword evidence="5" id="KW-0418">Kinase</keyword>
<dbReference type="EC" id="2.7.13.3" evidence="2"/>
<evidence type="ECO:0000313" key="9">
    <source>
        <dbReference type="EMBL" id="AHW61999.1"/>
    </source>
</evidence>
<dbReference type="Gene3D" id="3.30.565.10">
    <property type="entry name" value="Histidine kinase-like ATPase, C-terminal domain"/>
    <property type="match status" value="1"/>
</dbReference>
<dbReference type="SUPFAM" id="SSF55874">
    <property type="entry name" value="ATPase domain of HSP90 chaperone/DNA topoisomerase II/histidine kinase"/>
    <property type="match status" value="1"/>
</dbReference>
<dbReference type="Pfam" id="PF00512">
    <property type="entry name" value="HisKA"/>
    <property type="match status" value="1"/>
</dbReference>
<dbReference type="InterPro" id="IPR035965">
    <property type="entry name" value="PAS-like_dom_sf"/>
</dbReference>
<keyword evidence="10" id="KW-1185">Reference proteome</keyword>
<dbReference type="Gene3D" id="3.40.50.2300">
    <property type="match status" value="1"/>
</dbReference>
<evidence type="ECO:0000256" key="6">
    <source>
        <dbReference type="PROSITE-ProRule" id="PRU00169"/>
    </source>
</evidence>
<dbReference type="PANTHER" id="PTHR43047">
    <property type="entry name" value="TWO-COMPONENT HISTIDINE PROTEIN KINASE"/>
    <property type="match status" value="1"/>
</dbReference>
<gene>
    <name evidence="9" type="ORF">FH5T_12980</name>
</gene>
<dbReference type="InterPro" id="IPR004358">
    <property type="entry name" value="Sig_transdc_His_kin-like_C"/>
</dbReference>
<protein>
    <recommendedName>
        <fullName evidence="2">histidine kinase</fullName>
        <ecNumber evidence="2">2.7.13.3</ecNumber>
    </recommendedName>
</protein>
<evidence type="ECO:0000256" key="5">
    <source>
        <dbReference type="ARBA" id="ARBA00022777"/>
    </source>
</evidence>
<dbReference type="InterPro" id="IPR003661">
    <property type="entry name" value="HisK_dim/P_dom"/>
</dbReference>
<dbReference type="SUPFAM" id="SSF55785">
    <property type="entry name" value="PYP-like sensor domain (PAS domain)"/>
    <property type="match status" value="1"/>
</dbReference>
<dbReference type="SMART" id="SM00387">
    <property type="entry name" value="HATPase_c"/>
    <property type="match status" value="1"/>
</dbReference>
<dbReference type="Pfam" id="PF02518">
    <property type="entry name" value="HATPase_c"/>
    <property type="match status" value="1"/>
</dbReference>
<dbReference type="CDD" id="cd16922">
    <property type="entry name" value="HATPase_EvgS-ArcB-TorS-like"/>
    <property type="match status" value="1"/>
</dbReference>
<dbReference type="InterPro" id="IPR036097">
    <property type="entry name" value="HisK_dim/P_sf"/>
</dbReference>
<dbReference type="CDD" id="cd17546">
    <property type="entry name" value="REC_hyHK_CKI1_RcsC-like"/>
    <property type="match status" value="1"/>
</dbReference>
<evidence type="ECO:0000256" key="4">
    <source>
        <dbReference type="ARBA" id="ARBA00022679"/>
    </source>
</evidence>
<dbReference type="Pfam" id="PF13426">
    <property type="entry name" value="PAS_9"/>
    <property type="match status" value="1"/>
</dbReference>
<dbReference type="PROSITE" id="PS50110">
    <property type="entry name" value="RESPONSE_REGULATORY"/>
    <property type="match status" value="1"/>
</dbReference>
<dbReference type="Gene3D" id="3.30.450.20">
    <property type="entry name" value="PAS domain"/>
    <property type="match status" value="1"/>
</dbReference>
<accession>A0ABM5QES8</accession>
<feature type="domain" description="Histidine kinase" evidence="7">
    <location>
        <begin position="124"/>
        <end position="351"/>
    </location>
</feature>
<evidence type="ECO:0000256" key="2">
    <source>
        <dbReference type="ARBA" id="ARBA00012438"/>
    </source>
</evidence>
<dbReference type="SUPFAM" id="SSF52172">
    <property type="entry name" value="CheY-like"/>
    <property type="match status" value="1"/>
</dbReference>
<feature type="modified residue" description="4-aspartylphosphate" evidence="6">
    <location>
        <position position="423"/>
    </location>
</feature>
<keyword evidence="4" id="KW-0808">Transferase</keyword>
<dbReference type="InterPro" id="IPR003594">
    <property type="entry name" value="HATPase_dom"/>
</dbReference>
<dbReference type="CDD" id="cd00082">
    <property type="entry name" value="HisKA"/>
    <property type="match status" value="1"/>
</dbReference>
<dbReference type="SUPFAM" id="SSF47384">
    <property type="entry name" value="Homodimeric domain of signal transducing histidine kinase"/>
    <property type="match status" value="1"/>
</dbReference>
<dbReference type="Proteomes" id="UP000023772">
    <property type="component" value="Chromosome"/>
</dbReference>
<dbReference type="EMBL" id="CP007451">
    <property type="protein sequence ID" value="AHW61999.1"/>
    <property type="molecule type" value="Genomic_DNA"/>
</dbReference>
<evidence type="ECO:0000313" key="10">
    <source>
        <dbReference type="Proteomes" id="UP000023772"/>
    </source>
</evidence>
<dbReference type="SMART" id="SM00388">
    <property type="entry name" value="HisKA"/>
    <property type="match status" value="1"/>
</dbReference>
<dbReference type="InterPro" id="IPR036890">
    <property type="entry name" value="HATPase_C_sf"/>
</dbReference>
<dbReference type="InterPro" id="IPR001789">
    <property type="entry name" value="Sig_transdc_resp-reg_receiver"/>
</dbReference>
<dbReference type="NCBIfam" id="TIGR00229">
    <property type="entry name" value="sensory_box"/>
    <property type="match status" value="1"/>
</dbReference>
<evidence type="ECO:0000259" key="7">
    <source>
        <dbReference type="PROSITE" id="PS50109"/>
    </source>
</evidence>
<evidence type="ECO:0000256" key="1">
    <source>
        <dbReference type="ARBA" id="ARBA00000085"/>
    </source>
</evidence>
<dbReference type="InterPro" id="IPR011006">
    <property type="entry name" value="CheY-like_superfamily"/>
</dbReference>
<dbReference type="SMART" id="SM00448">
    <property type="entry name" value="REC"/>
    <property type="match status" value="1"/>
</dbReference>
<dbReference type="PRINTS" id="PR00344">
    <property type="entry name" value="BCTRLSENSOR"/>
</dbReference>
<dbReference type="Gene3D" id="1.10.287.130">
    <property type="match status" value="1"/>
</dbReference>